<keyword evidence="1" id="KW-1133">Transmembrane helix</keyword>
<evidence type="ECO:0000313" key="2">
    <source>
        <dbReference type="EMBL" id="KWV89946.1"/>
    </source>
</evidence>
<name>A0A109LLV7_PSEFL</name>
<evidence type="ECO:0000256" key="1">
    <source>
        <dbReference type="SAM" id="Phobius"/>
    </source>
</evidence>
<comment type="caution">
    <text evidence="2">The sequence shown here is derived from an EMBL/GenBank/DDBJ whole genome shotgun (WGS) entry which is preliminary data.</text>
</comment>
<sequence length="213" mass="22368">MRNAAEGAASTIRASCGALAAVAAVTWSSWVQSIGWFSRVARRACSQRQPSCTRMLASMYFGSNTWKKRWARPSWLTSVPSPSAKVAAGSTRSARSLVAVFWWSATISTLAASSAASTLAAAVRVYRSFSSTTMASALPSITACKAASTDSPPSIARPRLLASGTTRLMEPFLSRSLRALAMLAAASISALEPNEVPAMISGRLAASRASAMR</sequence>
<feature type="transmembrane region" description="Helical" evidence="1">
    <location>
        <begin position="12"/>
        <end position="30"/>
    </location>
</feature>
<dbReference type="AlphaFoldDB" id="A0A109LLV7"/>
<keyword evidence="1" id="KW-0472">Membrane</keyword>
<gene>
    <name evidence="2" type="ORF">PFLmoz3_00426</name>
</gene>
<proteinExistence type="predicted"/>
<protein>
    <submittedName>
        <fullName evidence="2">Uncharacterized protein</fullName>
    </submittedName>
</protein>
<accession>A0A109LLV7</accession>
<feature type="transmembrane region" description="Helical" evidence="1">
    <location>
        <begin position="100"/>
        <end position="126"/>
    </location>
</feature>
<dbReference type="EMBL" id="LCYA01000004">
    <property type="protein sequence ID" value="KWV89946.1"/>
    <property type="molecule type" value="Genomic_DNA"/>
</dbReference>
<reference evidence="2 3" key="1">
    <citation type="submission" date="2015-05" db="EMBL/GenBank/DDBJ databases">
        <title>A genomic and transcriptomic approach to investigate the blue pigment phenotype in Pseudomonas fluorescens.</title>
        <authorList>
            <person name="Andreani N.A."/>
            <person name="Cardazzo B."/>
        </authorList>
    </citation>
    <scope>NUCLEOTIDE SEQUENCE [LARGE SCALE GENOMIC DNA]</scope>
    <source>
        <strain evidence="2 3">Ps_22</strain>
    </source>
</reference>
<evidence type="ECO:0000313" key="3">
    <source>
        <dbReference type="Proteomes" id="UP000061348"/>
    </source>
</evidence>
<keyword evidence="1" id="KW-0812">Transmembrane</keyword>
<dbReference type="Proteomes" id="UP000061348">
    <property type="component" value="Unassembled WGS sequence"/>
</dbReference>
<organism evidence="2 3">
    <name type="scientific">Pseudomonas fluorescens</name>
    <dbReference type="NCBI Taxonomy" id="294"/>
    <lineage>
        <taxon>Bacteria</taxon>
        <taxon>Pseudomonadati</taxon>
        <taxon>Pseudomonadota</taxon>
        <taxon>Gammaproteobacteria</taxon>
        <taxon>Pseudomonadales</taxon>
        <taxon>Pseudomonadaceae</taxon>
        <taxon>Pseudomonas</taxon>
    </lineage>
</organism>